<comment type="similarity">
    <text evidence="1">Belongs to the membrane fusion protein (MFP) (TC 8.A.1) family.</text>
</comment>
<dbReference type="Gene3D" id="2.40.50.100">
    <property type="match status" value="1"/>
</dbReference>
<sequence length="381" mass="40416">MTQLISKNARSCTWDSLYKTALAMAIAAALAACGSPSDEPKPTQSKPALTVAVTSPTTRSVSSVLAANGAIAAWQEAIVGPEANNLRVEELLVQVGDRVRKGQSLAKFASDTIANDLLVAEAALREARAAAIEAQADGERARGLRGAGSLSEQRIQQLLTQEKAARARLESAQAQVSIQKLRVKQTVLRAPDDGIISARSATIGSVPAQGTEMFRLIRQGRLEWRAELSAQQLEQISEGQKVKITSPGNHTWEGLVRLAAPTVDPVTRRGIAYVDIDLSDTKDSTPIRPGTYLSGEIAVGDRQGMTIPQSAVVARDGFHLVFVVNDNLSVSQVKVTVGRILGTQQEILSGLQGTERLVASGGAFLNNGDVVQLANASADQR</sequence>
<dbReference type="PANTHER" id="PTHR30469">
    <property type="entry name" value="MULTIDRUG RESISTANCE PROTEIN MDTA"/>
    <property type="match status" value="1"/>
</dbReference>
<evidence type="ECO:0000259" key="4">
    <source>
        <dbReference type="Pfam" id="PF25973"/>
    </source>
</evidence>
<evidence type="ECO:0000256" key="2">
    <source>
        <dbReference type="SAM" id="SignalP"/>
    </source>
</evidence>
<dbReference type="EMBL" id="JNVD01000022">
    <property type="protein sequence ID" value="KOC20018.1"/>
    <property type="molecule type" value="Genomic_DNA"/>
</dbReference>
<dbReference type="Gene3D" id="1.10.287.470">
    <property type="entry name" value="Helix hairpin bin"/>
    <property type="match status" value="1"/>
</dbReference>
<accession>A0A0L7MEJ4</accession>
<dbReference type="SUPFAM" id="SSF111369">
    <property type="entry name" value="HlyD-like secretion proteins"/>
    <property type="match status" value="1"/>
</dbReference>
<evidence type="ECO:0000256" key="1">
    <source>
        <dbReference type="ARBA" id="ARBA00009477"/>
    </source>
</evidence>
<dbReference type="Pfam" id="PF25973">
    <property type="entry name" value="BSH_CzcB"/>
    <property type="match status" value="1"/>
</dbReference>
<keyword evidence="2" id="KW-0732">Signal</keyword>
<name>A0A0L7MEJ4_COMTE</name>
<dbReference type="PROSITE" id="PS51257">
    <property type="entry name" value="PROKAR_LIPOPROTEIN"/>
    <property type="match status" value="1"/>
</dbReference>
<feature type="domain" description="CzcB-like barrel-sandwich hybrid" evidence="4">
    <location>
        <begin position="87"/>
        <end position="216"/>
    </location>
</feature>
<organism evidence="5 6">
    <name type="scientific">Comamonas testosteroni</name>
    <name type="common">Pseudomonas testosteroni</name>
    <dbReference type="NCBI Taxonomy" id="285"/>
    <lineage>
        <taxon>Bacteria</taxon>
        <taxon>Pseudomonadati</taxon>
        <taxon>Pseudomonadota</taxon>
        <taxon>Betaproteobacteria</taxon>
        <taxon>Burkholderiales</taxon>
        <taxon>Comamonadaceae</taxon>
        <taxon>Comamonas</taxon>
    </lineage>
</organism>
<dbReference type="InterPro" id="IPR058647">
    <property type="entry name" value="BSH_CzcB-like"/>
</dbReference>
<dbReference type="PATRIC" id="fig|285.49.peg.2264"/>
<dbReference type="AlphaFoldDB" id="A0A0L7MEJ4"/>
<evidence type="ECO:0000313" key="5">
    <source>
        <dbReference type="EMBL" id="KOC20018.1"/>
    </source>
</evidence>
<dbReference type="GO" id="GO:0015562">
    <property type="term" value="F:efflux transmembrane transporter activity"/>
    <property type="evidence" value="ECO:0007669"/>
    <property type="project" value="TreeGrafter"/>
</dbReference>
<gene>
    <name evidence="5" type="ORF">GL58_10960</name>
</gene>
<protein>
    <submittedName>
        <fullName evidence="5">Uncharacterized protein</fullName>
    </submittedName>
</protein>
<dbReference type="InterPro" id="IPR006143">
    <property type="entry name" value="RND_pump_MFP"/>
</dbReference>
<feature type="signal peptide" evidence="2">
    <location>
        <begin position="1"/>
        <end position="31"/>
    </location>
</feature>
<dbReference type="NCBIfam" id="TIGR01730">
    <property type="entry name" value="RND_mfp"/>
    <property type="match status" value="1"/>
</dbReference>
<feature type="domain" description="Multidrug resistance protein MdtA-like C-terminal permuted SH3" evidence="3">
    <location>
        <begin position="305"/>
        <end position="362"/>
    </location>
</feature>
<dbReference type="Pfam" id="PF25967">
    <property type="entry name" value="RND-MFP_C"/>
    <property type="match status" value="1"/>
</dbReference>
<reference evidence="6" key="1">
    <citation type="submission" date="2014-06" db="EMBL/GenBank/DDBJ databases">
        <title>Draft genome sequence of C. testosteroni WDL7.</title>
        <authorList>
            <person name="Wu Y."/>
            <person name="Seshan H."/>
            <person name="Arumugam K."/>
        </authorList>
    </citation>
    <scope>NUCLEOTIDE SEQUENCE [LARGE SCALE GENOMIC DNA]</scope>
    <source>
        <strain evidence="6">WDL7</strain>
    </source>
</reference>
<comment type="caution">
    <text evidence="5">The sequence shown here is derived from an EMBL/GenBank/DDBJ whole genome shotgun (WGS) entry which is preliminary data.</text>
</comment>
<evidence type="ECO:0000259" key="3">
    <source>
        <dbReference type="Pfam" id="PF25967"/>
    </source>
</evidence>
<dbReference type="PANTHER" id="PTHR30469:SF15">
    <property type="entry name" value="HLYD FAMILY OF SECRETION PROTEINS"/>
    <property type="match status" value="1"/>
</dbReference>
<dbReference type="GO" id="GO:1990281">
    <property type="term" value="C:efflux pump complex"/>
    <property type="evidence" value="ECO:0007669"/>
    <property type="project" value="TreeGrafter"/>
</dbReference>
<proteinExistence type="inferred from homology"/>
<dbReference type="Gene3D" id="2.40.30.170">
    <property type="match status" value="1"/>
</dbReference>
<feature type="chain" id="PRO_5005574021" evidence="2">
    <location>
        <begin position="32"/>
        <end position="381"/>
    </location>
</feature>
<evidence type="ECO:0000313" key="6">
    <source>
        <dbReference type="Proteomes" id="UP000037442"/>
    </source>
</evidence>
<dbReference type="RefSeq" id="WP_196491405.1">
    <property type="nucleotide sequence ID" value="NZ_JNVD01000022.1"/>
</dbReference>
<dbReference type="Proteomes" id="UP000037442">
    <property type="component" value="Unassembled WGS sequence"/>
</dbReference>
<dbReference type="Gene3D" id="2.40.420.20">
    <property type="match status" value="1"/>
</dbReference>
<dbReference type="InterPro" id="IPR058627">
    <property type="entry name" value="MdtA-like_C"/>
</dbReference>